<dbReference type="InterPro" id="IPR003783">
    <property type="entry name" value="Regulatory_RecX"/>
</dbReference>
<dbReference type="STRING" id="1120920.SAMN03080599_01499"/>
<dbReference type="Pfam" id="PF21981">
    <property type="entry name" value="RecX_HTH3"/>
    <property type="match status" value="1"/>
</dbReference>
<evidence type="ECO:0000313" key="8">
    <source>
        <dbReference type="EMBL" id="SCZ78903.1"/>
    </source>
</evidence>
<gene>
    <name evidence="5" type="primary">recX</name>
    <name evidence="8" type="ORF">SAMN03080599_01499</name>
</gene>
<dbReference type="AlphaFoldDB" id="A0A1G5RXY4"/>
<keyword evidence="9" id="KW-1185">Reference proteome</keyword>
<dbReference type="Proteomes" id="UP000199208">
    <property type="component" value="Unassembled WGS sequence"/>
</dbReference>
<dbReference type="HAMAP" id="MF_01114">
    <property type="entry name" value="RecX"/>
    <property type="match status" value="1"/>
</dbReference>
<sequence length="238" mass="26820">MKQKILEQYAPPDQVTNDRTDVLKQAAGTVITKLAFKKMTPMVTVWLDDALAFTCHLDLVLKHQLETGRVLSPENVNTILADQAALEAWHKALRYALSKTRTTAEVRRYLQSKEADEALITEIIGRLRRDYELDDHKAAKEYFEQNRSRMGNRRIRSELLRRGVSSSTADAVISGPGDGCRAAEELETALLLARKKLESDQGVDPRKAAMRVVGLLQRKGYGTEVIRKVADALELKLY</sequence>
<comment type="subcellular location">
    <subcellularLocation>
        <location evidence="1 5">Cytoplasm</location>
    </subcellularLocation>
</comment>
<proteinExistence type="inferred from homology"/>
<organism evidence="8 9">
    <name type="scientific">Acidaminobacter hydrogenoformans DSM 2784</name>
    <dbReference type="NCBI Taxonomy" id="1120920"/>
    <lineage>
        <taxon>Bacteria</taxon>
        <taxon>Bacillati</taxon>
        <taxon>Bacillota</taxon>
        <taxon>Clostridia</taxon>
        <taxon>Peptostreptococcales</taxon>
        <taxon>Acidaminobacteraceae</taxon>
        <taxon>Acidaminobacter</taxon>
    </lineage>
</organism>
<dbReference type="Gene3D" id="1.10.10.10">
    <property type="entry name" value="Winged helix-like DNA-binding domain superfamily/Winged helix DNA-binding domain"/>
    <property type="match status" value="3"/>
</dbReference>
<evidence type="ECO:0000256" key="4">
    <source>
        <dbReference type="ARBA" id="ARBA00022490"/>
    </source>
</evidence>
<evidence type="ECO:0000259" key="7">
    <source>
        <dbReference type="Pfam" id="PF21982"/>
    </source>
</evidence>
<dbReference type="InterPro" id="IPR053925">
    <property type="entry name" value="RecX_HTH_3rd"/>
</dbReference>
<name>A0A1G5RXY4_9FIRM</name>
<dbReference type="PANTHER" id="PTHR33602:SF1">
    <property type="entry name" value="REGULATORY PROTEIN RECX FAMILY PROTEIN"/>
    <property type="match status" value="1"/>
</dbReference>
<dbReference type="GO" id="GO:0006282">
    <property type="term" value="P:regulation of DNA repair"/>
    <property type="evidence" value="ECO:0007669"/>
    <property type="project" value="UniProtKB-UniRule"/>
</dbReference>
<evidence type="ECO:0000256" key="2">
    <source>
        <dbReference type="ARBA" id="ARBA00009695"/>
    </source>
</evidence>
<protein>
    <recommendedName>
        <fullName evidence="3 5">Regulatory protein RecX</fullName>
    </recommendedName>
</protein>
<comment type="similarity">
    <text evidence="2 5">Belongs to the RecX family.</text>
</comment>
<evidence type="ECO:0000256" key="3">
    <source>
        <dbReference type="ARBA" id="ARBA00018111"/>
    </source>
</evidence>
<dbReference type="RefSeq" id="WP_170829349.1">
    <property type="nucleotide sequence ID" value="NZ_FMWL01000005.1"/>
</dbReference>
<evidence type="ECO:0000259" key="6">
    <source>
        <dbReference type="Pfam" id="PF21981"/>
    </source>
</evidence>
<keyword evidence="4 5" id="KW-0963">Cytoplasm</keyword>
<dbReference type="PANTHER" id="PTHR33602">
    <property type="entry name" value="REGULATORY PROTEIN RECX FAMILY PROTEIN"/>
    <property type="match status" value="1"/>
</dbReference>
<feature type="domain" description="RecX first three-helical" evidence="7">
    <location>
        <begin position="88"/>
        <end position="127"/>
    </location>
</feature>
<reference evidence="8 9" key="1">
    <citation type="submission" date="2016-10" db="EMBL/GenBank/DDBJ databases">
        <authorList>
            <person name="de Groot N.N."/>
        </authorList>
    </citation>
    <scope>NUCLEOTIDE SEQUENCE [LARGE SCALE GENOMIC DNA]</scope>
    <source>
        <strain evidence="8 9">DSM 2784</strain>
    </source>
</reference>
<evidence type="ECO:0000256" key="5">
    <source>
        <dbReference type="HAMAP-Rule" id="MF_01114"/>
    </source>
</evidence>
<accession>A0A1G5RXY4</accession>
<comment type="function">
    <text evidence="5">Modulates RecA activity.</text>
</comment>
<dbReference type="Pfam" id="PF21982">
    <property type="entry name" value="RecX_HTH1"/>
    <property type="match status" value="1"/>
</dbReference>
<evidence type="ECO:0000256" key="1">
    <source>
        <dbReference type="ARBA" id="ARBA00004496"/>
    </source>
</evidence>
<dbReference type="EMBL" id="FMWL01000005">
    <property type="protein sequence ID" value="SCZ78903.1"/>
    <property type="molecule type" value="Genomic_DNA"/>
</dbReference>
<dbReference type="GO" id="GO:0005737">
    <property type="term" value="C:cytoplasm"/>
    <property type="evidence" value="ECO:0007669"/>
    <property type="project" value="UniProtKB-SubCell"/>
</dbReference>
<dbReference type="InterPro" id="IPR053926">
    <property type="entry name" value="RecX_HTH_1st"/>
</dbReference>
<evidence type="ECO:0000313" key="9">
    <source>
        <dbReference type="Proteomes" id="UP000199208"/>
    </source>
</evidence>
<feature type="domain" description="RecX third three-helical" evidence="6">
    <location>
        <begin position="184"/>
        <end position="229"/>
    </location>
</feature>
<dbReference type="InterPro" id="IPR036388">
    <property type="entry name" value="WH-like_DNA-bd_sf"/>
</dbReference>